<reference evidence="6 7" key="1">
    <citation type="journal article" date="2016" name="Nat. Commun.">
        <title>Thousands of microbial genomes shed light on interconnected biogeochemical processes in an aquifer system.</title>
        <authorList>
            <person name="Anantharaman K."/>
            <person name="Brown C.T."/>
            <person name="Hug L.A."/>
            <person name="Sharon I."/>
            <person name="Castelle C.J."/>
            <person name="Probst A.J."/>
            <person name="Thomas B.C."/>
            <person name="Singh A."/>
            <person name="Wilkins M.J."/>
            <person name="Karaoz U."/>
            <person name="Brodie E.L."/>
            <person name="Williams K.H."/>
            <person name="Hubbard S.S."/>
            <person name="Banfield J.F."/>
        </authorList>
    </citation>
    <scope>NUCLEOTIDE SEQUENCE [LARGE SCALE GENOMIC DNA]</scope>
</reference>
<dbReference type="Proteomes" id="UP000177372">
    <property type="component" value="Unassembled WGS sequence"/>
</dbReference>
<feature type="signal peptide" evidence="4">
    <location>
        <begin position="1"/>
        <end position="26"/>
    </location>
</feature>
<dbReference type="InterPro" id="IPR002509">
    <property type="entry name" value="NODB_dom"/>
</dbReference>
<comment type="subcellular location">
    <subcellularLocation>
        <location evidence="1">Secreted</location>
    </subcellularLocation>
</comment>
<protein>
    <recommendedName>
        <fullName evidence="5">NodB homology domain-containing protein</fullName>
    </recommendedName>
</protein>
<accession>A0A1F6F1E9</accession>
<evidence type="ECO:0000256" key="1">
    <source>
        <dbReference type="ARBA" id="ARBA00004613"/>
    </source>
</evidence>
<evidence type="ECO:0000313" key="6">
    <source>
        <dbReference type="EMBL" id="OGG79685.1"/>
    </source>
</evidence>
<feature type="domain" description="NodB homology" evidence="5">
    <location>
        <begin position="35"/>
        <end position="240"/>
    </location>
</feature>
<dbReference type="InterPro" id="IPR051398">
    <property type="entry name" value="Polysacch_Deacetylase"/>
</dbReference>
<evidence type="ECO:0000256" key="2">
    <source>
        <dbReference type="ARBA" id="ARBA00022729"/>
    </source>
</evidence>
<organism evidence="6 7">
    <name type="scientific">Candidatus Kaiserbacteria bacterium RIFCSPLOWO2_01_FULL_54_13</name>
    <dbReference type="NCBI Taxonomy" id="1798512"/>
    <lineage>
        <taxon>Bacteria</taxon>
        <taxon>Candidatus Kaiseribacteriota</taxon>
    </lineage>
</organism>
<feature type="compositionally biased region" description="Acidic residues" evidence="3">
    <location>
        <begin position="468"/>
        <end position="482"/>
    </location>
</feature>
<dbReference type="GO" id="GO:0005975">
    <property type="term" value="P:carbohydrate metabolic process"/>
    <property type="evidence" value="ECO:0007669"/>
    <property type="project" value="InterPro"/>
</dbReference>
<comment type="caution">
    <text evidence="6">The sequence shown here is derived from an EMBL/GenBank/DDBJ whole genome shotgun (WGS) entry which is preliminary data.</text>
</comment>
<name>A0A1F6F1E9_9BACT</name>
<dbReference type="PANTHER" id="PTHR34216">
    <property type="match status" value="1"/>
</dbReference>
<dbReference type="Gene3D" id="3.20.20.370">
    <property type="entry name" value="Glycoside hydrolase/deacetylase"/>
    <property type="match status" value="1"/>
</dbReference>
<proteinExistence type="predicted"/>
<dbReference type="STRING" id="1798512.A3A39_01810"/>
<evidence type="ECO:0000313" key="7">
    <source>
        <dbReference type="Proteomes" id="UP000177372"/>
    </source>
</evidence>
<dbReference type="Gene3D" id="2.60.120.260">
    <property type="entry name" value="Galactose-binding domain-like"/>
    <property type="match status" value="1"/>
</dbReference>
<dbReference type="EMBL" id="MFLZ01000021">
    <property type="protein sequence ID" value="OGG79685.1"/>
    <property type="molecule type" value="Genomic_DNA"/>
</dbReference>
<feature type="compositionally biased region" description="Basic and acidic residues" evidence="3">
    <location>
        <begin position="483"/>
        <end position="494"/>
    </location>
</feature>
<keyword evidence="2 4" id="KW-0732">Signal</keyword>
<dbReference type="PROSITE" id="PS51677">
    <property type="entry name" value="NODB"/>
    <property type="match status" value="1"/>
</dbReference>
<dbReference type="Pfam" id="PF01522">
    <property type="entry name" value="Polysacc_deac_1"/>
    <property type="match status" value="1"/>
</dbReference>
<dbReference type="InterPro" id="IPR011330">
    <property type="entry name" value="Glyco_hydro/deAcase_b/a-brl"/>
</dbReference>
<dbReference type="PANTHER" id="PTHR34216:SF3">
    <property type="entry name" value="POLY-BETA-1,6-N-ACETYL-D-GLUCOSAMINE N-DEACETYLASE"/>
    <property type="match status" value="1"/>
</dbReference>
<dbReference type="AlphaFoldDB" id="A0A1F6F1E9"/>
<dbReference type="PRINTS" id="PR01217">
    <property type="entry name" value="PRICHEXTENSN"/>
</dbReference>
<dbReference type="GO" id="GO:0005576">
    <property type="term" value="C:extracellular region"/>
    <property type="evidence" value="ECO:0007669"/>
    <property type="project" value="UniProtKB-SubCell"/>
</dbReference>
<feature type="chain" id="PRO_5009524297" description="NodB homology domain-containing protein" evidence="4">
    <location>
        <begin position="27"/>
        <end position="515"/>
    </location>
</feature>
<evidence type="ECO:0000256" key="4">
    <source>
        <dbReference type="SAM" id="SignalP"/>
    </source>
</evidence>
<feature type="compositionally biased region" description="Pro residues" evidence="3">
    <location>
        <begin position="401"/>
        <end position="441"/>
    </location>
</feature>
<dbReference type="CDD" id="cd10970">
    <property type="entry name" value="CE4_DAC_u1_6s"/>
    <property type="match status" value="1"/>
</dbReference>
<evidence type="ECO:0000256" key="3">
    <source>
        <dbReference type="SAM" id="MobiDB-lite"/>
    </source>
</evidence>
<sequence>MKRTIENSILYLAVLAAALFTFAAQASFASAASTGVVTMTFDDGNPSQYENAVPIMKAGGQTATFYVNSGWLGSSEWYMTWEQIANLHNSGFEIAAHTLTHAELPPLTQAQINTEINQDYLNFVARGITPINFAVPFGAYDNKTTASVARKYNSLRGFHNQGLNVWPYNKYILYVRYITNQTSLDQVKAWVDEAVVQDAWLILVFHEILPLVDPTDDYSWEIAKFQAFIDYLNGKGVKAKTIHEVLSAYTNLTVNPSFENVLTGWRTDNASVVTLDTVNRGSYPSPRNSIKMAGGAIAGHLFSEKIPVSFGTTYGLRAYTDSQGLTAGEVGFFIDEYDEAGNWISGKWLGGFTNQNVVDKSFQYTPTSGAVATAAVQVYMTAGSSGSVYIDNVELFAKSQLPPPPPTPTPPPPSPTPPPPTPTPPPPTPTPPPPTPTPPPPDNDDDDGDDDDRRRPWTDGKTFTPPATDDDDDDGDDSDSDDDDHKSPTTDRRTFTPPTTIGEIIRRSTSWWKGM</sequence>
<evidence type="ECO:0000259" key="5">
    <source>
        <dbReference type="PROSITE" id="PS51677"/>
    </source>
</evidence>
<gene>
    <name evidence="6" type="ORF">A3A39_01810</name>
</gene>
<feature type="region of interest" description="Disordered" evidence="3">
    <location>
        <begin position="399"/>
        <end position="515"/>
    </location>
</feature>
<dbReference type="SUPFAM" id="SSF88713">
    <property type="entry name" value="Glycoside hydrolase/deacetylase"/>
    <property type="match status" value="1"/>
</dbReference>
<dbReference type="GO" id="GO:0016810">
    <property type="term" value="F:hydrolase activity, acting on carbon-nitrogen (but not peptide) bonds"/>
    <property type="evidence" value="ECO:0007669"/>
    <property type="project" value="InterPro"/>
</dbReference>